<reference evidence="2" key="1">
    <citation type="journal article" date="2019" name="Int. J. Syst. Evol. Microbiol.">
        <title>The Global Catalogue of Microorganisms (GCM) 10K type strain sequencing project: providing services to taxonomists for standard genome sequencing and annotation.</title>
        <authorList>
            <consortium name="The Broad Institute Genomics Platform"/>
            <consortium name="The Broad Institute Genome Sequencing Center for Infectious Disease"/>
            <person name="Wu L."/>
            <person name="Ma J."/>
        </authorList>
    </citation>
    <scope>NUCLEOTIDE SEQUENCE [LARGE SCALE GENOMIC DNA]</scope>
    <source>
        <strain evidence="2">CECT 7706</strain>
    </source>
</reference>
<accession>A0ABT8C289</accession>
<keyword evidence="2" id="KW-1185">Reference proteome</keyword>
<evidence type="ECO:0000313" key="1">
    <source>
        <dbReference type="EMBL" id="MDN3686600.1"/>
    </source>
</evidence>
<dbReference type="Proteomes" id="UP001236663">
    <property type="component" value="Unassembled WGS sequence"/>
</dbReference>
<comment type="caution">
    <text evidence="1">The sequence shown here is derived from an EMBL/GenBank/DDBJ whole genome shotgun (WGS) entry which is preliminary data.</text>
</comment>
<evidence type="ECO:0000313" key="2">
    <source>
        <dbReference type="Proteomes" id="UP001236663"/>
    </source>
</evidence>
<name>A0ABT8C289_9BACT</name>
<organism evidence="1 2">
    <name type="scientific">Cyclobacterium jeungdonense</name>
    <dbReference type="NCBI Taxonomy" id="708087"/>
    <lineage>
        <taxon>Bacteria</taxon>
        <taxon>Pseudomonadati</taxon>
        <taxon>Bacteroidota</taxon>
        <taxon>Cytophagia</taxon>
        <taxon>Cytophagales</taxon>
        <taxon>Cyclobacteriaceae</taxon>
        <taxon>Cyclobacterium</taxon>
    </lineage>
</organism>
<sequence length="87" mass="10519">MRKSHKKQEKLKQKLPVYAENLANSDYKNKEIMAQLERSSLARARQEALEALSRFRISIKEDLRTFRMLIETVFPGYWEDQWKNFQI</sequence>
<dbReference type="EMBL" id="JAUFQS010000003">
    <property type="protein sequence ID" value="MDN3686600.1"/>
    <property type="molecule type" value="Genomic_DNA"/>
</dbReference>
<gene>
    <name evidence="1" type="ORF">QWZ15_02055</name>
</gene>
<proteinExistence type="predicted"/>
<protein>
    <submittedName>
        <fullName evidence="1">Uncharacterized protein</fullName>
    </submittedName>
</protein>
<dbReference type="RefSeq" id="WP_163384756.1">
    <property type="nucleotide sequence ID" value="NZ_JAUFQS010000003.1"/>
</dbReference>